<dbReference type="SUPFAM" id="SSF50475">
    <property type="entry name" value="FMN-binding split barrel"/>
    <property type="match status" value="1"/>
</dbReference>
<feature type="domain" description="General stress protein FMN-binding split barrel" evidence="1">
    <location>
        <begin position="10"/>
        <end position="149"/>
    </location>
</feature>
<protein>
    <submittedName>
        <fullName evidence="2">General stress protein</fullName>
    </submittedName>
</protein>
<organism evidence="2 3">
    <name type="scientific">Pseudooceanicola atlanticus</name>
    <dbReference type="NCBI Taxonomy" id="1461694"/>
    <lineage>
        <taxon>Bacteria</taxon>
        <taxon>Pseudomonadati</taxon>
        <taxon>Pseudomonadota</taxon>
        <taxon>Alphaproteobacteria</taxon>
        <taxon>Rhodobacterales</taxon>
        <taxon>Paracoccaceae</taxon>
        <taxon>Pseudooceanicola</taxon>
    </lineage>
</organism>
<dbReference type="Gene3D" id="2.30.110.10">
    <property type="entry name" value="Electron Transport, Fmn-binding Protein, Chain A"/>
    <property type="match status" value="1"/>
</dbReference>
<dbReference type="AlphaFoldDB" id="A0A0A0EEM2"/>
<dbReference type="PANTHER" id="PTHR34818">
    <property type="entry name" value="PROTEIN BLI-3"/>
    <property type="match status" value="1"/>
</dbReference>
<accession>A0A0A0EEM2</accession>
<comment type="caution">
    <text evidence="2">The sequence shown here is derived from an EMBL/GenBank/DDBJ whole genome shotgun (WGS) entry which is preliminary data.</text>
</comment>
<evidence type="ECO:0000313" key="2">
    <source>
        <dbReference type="EMBL" id="KGM48553.1"/>
    </source>
</evidence>
<gene>
    <name evidence="2" type="ORF">ATO9_13065</name>
</gene>
<dbReference type="RefSeq" id="WP_043749469.1">
    <property type="nucleotide sequence ID" value="NZ_AQQX01000004.1"/>
</dbReference>
<evidence type="ECO:0000313" key="3">
    <source>
        <dbReference type="Proteomes" id="UP000030004"/>
    </source>
</evidence>
<keyword evidence="3" id="KW-1185">Reference proteome</keyword>
<dbReference type="PANTHER" id="PTHR34818:SF1">
    <property type="entry name" value="PROTEIN BLI-3"/>
    <property type="match status" value="1"/>
</dbReference>
<dbReference type="InterPro" id="IPR052917">
    <property type="entry name" value="Stress-Dev_Protein"/>
</dbReference>
<dbReference type="eggNOG" id="COG3871">
    <property type="taxonomic scope" value="Bacteria"/>
</dbReference>
<dbReference type="InterPro" id="IPR012349">
    <property type="entry name" value="Split_barrel_FMN-bd"/>
</dbReference>
<dbReference type="InterPro" id="IPR038725">
    <property type="entry name" value="YdaG_split_barrel_FMN-bd"/>
</dbReference>
<name>A0A0A0EEM2_9RHOB</name>
<sequence length="158" mass="17149">MKDFATKLTDTFWDRIGDARAGMLDVSGRAIPMSPYADRENGVIWFITADGSDAAHTARGAGRVRYLIGDSAAKIYADIEGSLTVADNPDKLDELWSPVASAWFEDGREDDDVRLLAFRPATAEVWATDGAAGFLYEVTKANLTDDTPDAGDHGKITF</sequence>
<proteinExistence type="predicted"/>
<dbReference type="Proteomes" id="UP000030004">
    <property type="component" value="Unassembled WGS sequence"/>
</dbReference>
<dbReference type="Pfam" id="PF16242">
    <property type="entry name" value="Pyrid_ox_like"/>
    <property type="match status" value="1"/>
</dbReference>
<dbReference type="OrthoDB" id="1432662at2"/>
<dbReference type="STRING" id="1461694.ATO9_13065"/>
<reference evidence="2 3" key="1">
    <citation type="journal article" date="2015" name="Antonie Van Leeuwenhoek">
        <title>Pseudooceanicola atlanticus gen. nov. sp. nov., isolated from surface seawater of the Atlantic Ocean and reclassification of Oceanicola batsensis, Oceanicola marinus, Oceanicola nitratireducens, Oceanicola nanhaiensis, Oceanicola antarcticus and Oceanicola flagellatus, as Pseudooceanicola batsensis comb. nov., Pseudooceanicola marinus comb. nov., Pseudooceanicola nitratireducens comb. nov., Pseudooceanicola nanhaiensis comb. nov., Pseudooceanicola antarcticus comb. nov., and Pseudooceanicola flagellatus comb. nov.</title>
        <authorList>
            <person name="Lai Q."/>
            <person name="Li G."/>
            <person name="Liu X."/>
            <person name="Du Y."/>
            <person name="Sun F."/>
            <person name="Shao Z."/>
        </authorList>
    </citation>
    <scope>NUCLEOTIDE SEQUENCE [LARGE SCALE GENOMIC DNA]</scope>
    <source>
        <strain evidence="2 3">22II-s11g</strain>
    </source>
</reference>
<dbReference type="EMBL" id="AQQX01000004">
    <property type="protein sequence ID" value="KGM48553.1"/>
    <property type="molecule type" value="Genomic_DNA"/>
</dbReference>
<evidence type="ECO:0000259" key="1">
    <source>
        <dbReference type="Pfam" id="PF16242"/>
    </source>
</evidence>